<dbReference type="Gene3D" id="3.30.300.130">
    <property type="entry name" value="Fe-S cluster assembly (FSCA)"/>
    <property type="match status" value="1"/>
</dbReference>
<dbReference type="InterPro" id="IPR001075">
    <property type="entry name" value="NIF_FeS_clus_asmbl_NifU_C"/>
</dbReference>
<evidence type="ECO:0000313" key="3">
    <source>
        <dbReference type="EMBL" id="MFD1539808.1"/>
    </source>
</evidence>
<evidence type="ECO:0000259" key="2">
    <source>
        <dbReference type="Pfam" id="PF01106"/>
    </source>
</evidence>
<gene>
    <name evidence="3" type="ORF">ACFSJ0_22330</name>
</gene>
<accession>A0ABW4GBD9</accession>
<name>A0ABW4GBD9_9ACTN</name>
<protein>
    <submittedName>
        <fullName evidence="3">NifU family protein</fullName>
    </submittedName>
</protein>
<comment type="caution">
    <text evidence="3">The sequence shown here is derived from an EMBL/GenBank/DDBJ whole genome shotgun (WGS) entry which is preliminary data.</text>
</comment>
<proteinExistence type="predicted"/>
<reference evidence="4" key="1">
    <citation type="journal article" date="2019" name="Int. J. Syst. Evol. Microbiol.">
        <title>The Global Catalogue of Microorganisms (GCM) 10K type strain sequencing project: providing services to taxonomists for standard genome sequencing and annotation.</title>
        <authorList>
            <consortium name="The Broad Institute Genomics Platform"/>
            <consortium name="The Broad Institute Genome Sequencing Center for Infectious Disease"/>
            <person name="Wu L."/>
            <person name="Ma J."/>
        </authorList>
    </citation>
    <scope>NUCLEOTIDE SEQUENCE [LARGE SCALE GENOMIC DNA]</scope>
    <source>
        <strain evidence="4">CGMCC 1.15399</strain>
    </source>
</reference>
<dbReference type="Pfam" id="PF01106">
    <property type="entry name" value="NifU"/>
    <property type="match status" value="1"/>
</dbReference>
<evidence type="ECO:0000313" key="4">
    <source>
        <dbReference type="Proteomes" id="UP001597097"/>
    </source>
</evidence>
<sequence length="106" mass="11448">MDQGALDDRVRQVSKYLRMHAGGIELSRVSDEGEVHVQFTGMCTGCPYRPVTMAATVRPALLQIEGITSVHAQGSRISEEAERRLADDMAGHRTGIPAWPASAAEA</sequence>
<organism evidence="3 4">
    <name type="scientific">Nonomuraea guangzhouensis</name>
    <dbReference type="NCBI Taxonomy" id="1291555"/>
    <lineage>
        <taxon>Bacteria</taxon>
        <taxon>Bacillati</taxon>
        <taxon>Actinomycetota</taxon>
        <taxon>Actinomycetes</taxon>
        <taxon>Streptosporangiales</taxon>
        <taxon>Streptosporangiaceae</taxon>
        <taxon>Nonomuraea</taxon>
    </lineage>
</organism>
<keyword evidence="4" id="KW-1185">Reference proteome</keyword>
<dbReference type="SUPFAM" id="SSF117916">
    <property type="entry name" value="Fe-S cluster assembly (FSCA) domain-like"/>
    <property type="match status" value="1"/>
</dbReference>
<feature type="domain" description="NIF system FeS cluster assembly NifU C-terminal" evidence="2">
    <location>
        <begin position="12"/>
        <end position="62"/>
    </location>
</feature>
<dbReference type="InterPro" id="IPR034904">
    <property type="entry name" value="FSCA_dom_sf"/>
</dbReference>
<comment type="function">
    <text evidence="1">May be involved in the formation or repair of [Fe-S] clusters present in iron-sulfur proteins.</text>
</comment>
<dbReference type="Proteomes" id="UP001597097">
    <property type="component" value="Unassembled WGS sequence"/>
</dbReference>
<evidence type="ECO:0000256" key="1">
    <source>
        <dbReference type="ARBA" id="ARBA00049958"/>
    </source>
</evidence>
<dbReference type="RefSeq" id="WP_246652574.1">
    <property type="nucleotide sequence ID" value="NZ_JAHKRM010000018.1"/>
</dbReference>
<dbReference type="EMBL" id="JBHUCM010000018">
    <property type="protein sequence ID" value="MFD1539808.1"/>
    <property type="molecule type" value="Genomic_DNA"/>
</dbReference>